<sequence length="78" mass="8023">MCGVAEIPCSATTPTSCLSTLICWLLQSWSQGGGRHAGPRAPGDKAPSLGPMSPSSQLLHLLPRDRGGLCPACHLLSA</sequence>
<organism evidence="2 3">
    <name type="scientific">Camelus dromedarius</name>
    <name type="common">Dromedary</name>
    <name type="synonym">Arabian camel</name>
    <dbReference type="NCBI Taxonomy" id="9838"/>
    <lineage>
        <taxon>Eukaryota</taxon>
        <taxon>Metazoa</taxon>
        <taxon>Chordata</taxon>
        <taxon>Craniata</taxon>
        <taxon>Vertebrata</taxon>
        <taxon>Euteleostomi</taxon>
        <taxon>Mammalia</taxon>
        <taxon>Eutheria</taxon>
        <taxon>Laurasiatheria</taxon>
        <taxon>Artiodactyla</taxon>
        <taxon>Tylopoda</taxon>
        <taxon>Camelidae</taxon>
        <taxon>Camelus</taxon>
    </lineage>
</organism>
<evidence type="ECO:0000256" key="1">
    <source>
        <dbReference type="SAM" id="MobiDB-lite"/>
    </source>
</evidence>
<feature type="region of interest" description="Disordered" evidence="1">
    <location>
        <begin position="31"/>
        <end position="56"/>
    </location>
</feature>
<accession>A0A5N4D4H7</accession>
<evidence type="ECO:0000313" key="3">
    <source>
        <dbReference type="Proteomes" id="UP000299084"/>
    </source>
</evidence>
<comment type="caution">
    <text evidence="2">The sequence shown here is derived from an EMBL/GenBank/DDBJ whole genome shotgun (WGS) entry which is preliminary data.</text>
</comment>
<evidence type="ECO:0000313" key="2">
    <source>
        <dbReference type="EMBL" id="KAB1265985.1"/>
    </source>
</evidence>
<dbReference type="EMBL" id="JWIN03000016">
    <property type="protein sequence ID" value="KAB1265985.1"/>
    <property type="molecule type" value="Genomic_DNA"/>
</dbReference>
<proteinExistence type="predicted"/>
<name>A0A5N4D4H7_CAMDR</name>
<gene>
    <name evidence="2" type="ORF">Cadr_000018453</name>
</gene>
<dbReference type="AlphaFoldDB" id="A0A5N4D4H7"/>
<reference evidence="2 3" key="1">
    <citation type="journal article" date="2019" name="Mol. Ecol. Resour.">
        <title>Improving Illumina assemblies with Hi-C and long reads: an example with the North African dromedary.</title>
        <authorList>
            <person name="Elbers J.P."/>
            <person name="Rogers M.F."/>
            <person name="Perelman P.L."/>
            <person name="Proskuryakova A.A."/>
            <person name="Serdyukova N.A."/>
            <person name="Johnson W.E."/>
            <person name="Horin P."/>
            <person name="Corander J."/>
            <person name="Murphy D."/>
            <person name="Burger P.A."/>
        </authorList>
    </citation>
    <scope>NUCLEOTIDE SEQUENCE [LARGE SCALE GENOMIC DNA]</scope>
    <source>
        <strain evidence="2">Drom800</strain>
        <tissue evidence="2">Blood</tissue>
    </source>
</reference>
<dbReference type="Proteomes" id="UP000299084">
    <property type="component" value="Unassembled WGS sequence"/>
</dbReference>
<protein>
    <submittedName>
        <fullName evidence="2">Uncharacterized protein</fullName>
    </submittedName>
</protein>
<keyword evidence="3" id="KW-1185">Reference proteome</keyword>